<dbReference type="GO" id="GO:0071513">
    <property type="term" value="C:phosphopantothenoylcysteine decarboxylase complex"/>
    <property type="evidence" value="ECO:0007669"/>
    <property type="project" value="TreeGrafter"/>
</dbReference>
<dbReference type="GO" id="GO:0004633">
    <property type="term" value="F:phosphopantothenoylcysteine decarboxylase activity"/>
    <property type="evidence" value="ECO:0007669"/>
    <property type="project" value="TreeGrafter"/>
</dbReference>
<dbReference type="SUPFAM" id="SSF52507">
    <property type="entry name" value="Homo-oligomeric flavin-containing Cys decarboxylases, HFCD"/>
    <property type="match status" value="1"/>
</dbReference>
<dbReference type="AlphaFoldDB" id="A0A221VZE0"/>
<evidence type="ECO:0000313" key="1">
    <source>
        <dbReference type="EMBL" id="ASO18860.1"/>
    </source>
</evidence>
<dbReference type="Gene3D" id="3.40.50.1950">
    <property type="entry name" value="Flavin prenyltransferase-like"/>
    <property type="match status" value="1"/>
</dbReference>
<sequence>MTSRVLGLVVSAAGGAEEVLDGLIRPAQWQGWQVAVTMTPTAVSWLAATGVAAEIESVTGLPVRSVSRLPGEASPHPKVTCYVVAPASANTVAKLALGIGDNQALTQVCEAIGLRSVPIIVFPRINAAHAGHPAWPEHLRRLRSAGVQLIEGEDVWPLTAPRSGLRRPHPWSEILEITKGLLHAKE</sequence>
<reference evidence="1 2" key="1">
    <citation type="submission" date="2017-07" db="EMBL/GenBank/DDBJ databases">
        <title>Complete genome sequence of Actinoalloteichus hoggarensis DSM 45943, type strain of Actinoalloteichus hoggarensis.</title>
        <authorList>
            <person name="Ruckert C."/>
            <person name="Nouioui I."/>
            <person name="Willmese J."/>
            <person name="van Wezel G."/>
            <person name="Klenk H.-P."/>
            <person name="Kalinowski J."/>
            <person name="Zotchev S.B."/>
        </authorList>
    </citation>
    <scope>NUCLEOTIDE SEQUENCE [LARGE SCALE GENOMIC DNA]</scope>
    <source>
        <strain evidence="1 2">DSM 45943</strain>
    </source>
</reference>
<dbReference type="KEGG" id="ahg:AHOG_06040"/>
<gene>
    <name evidence="1" type="ORF">AHOG_06040</name>
</gene>
<dbReference type="RefSeq" id="WP_093940474.1">
    <property type="nucleotide sequence ID" value="NZ_CP022521.1"/>
</dbReference>
<evidence type="ECO:0000313" key="2">
    <source>
        <dbReference type="Proteomes" id="UP000204221"/>
    </source>
</evidence>
<dbReference type="Pfam" id="PF02441">
    <property type="entry name" value="Flavoprotein"/>
    <property type="match status" value="1"/>
</dbReference>
<dbReference type="EMBL" id="CP022521">
    <property type="protein sequence ID" value="ASO18860.1"/>
    <property type="molecule type" value="Genomic_DNA"/>
</dbReference>
<dbReference type="OrthoDB" id="161343at2"/>
<protein>
    <submittedName>
        <fullName evidence="1">Bifunctional phosphopantothenoylcysteine decarboxylase/phosphopantothenate synthase</fullName>
    </submittedName>
</protein>
<organism evidence="1 2">
    <name type="scientific">Actinoalloteichus hoggarensis</name>
    <dbReference type="NCBI Taxonomy" id="1470176"/>
    <lineage>
        <taxon>Bacteria</taxon>
        <taxon>Bacillati</taxon>
        <taxon>Actinomycetota</taxon>
        <taxon>Actinomycetes</taxon>
        <taxon>Pseudonocardiales</taxon>
        <taxon>Pseudonocardiaceae</taxon>
        <taxon>Actinoalloteichus</taxon>
    </lineage>
</organism>
<dbReference type="GO" id="GO:0010181">
    <property type="term" value="F:FMN binding"/>
    <property type="evidence" value="ECO:0007669"/>
    <property type="project" value="TreeGrafter"/>
</dbReference>
<keyword evidence="2" id="KW-1185">Reference proteome</keyword>
<dbReference type="InterPro" id="IPR036551">
    <property type="entry name" value="Flavin_trans-like"/>
</dbReference>
<accession>A0A221VZE0</accession>
<dbReference type="GO" id="GO:0015937">
    <property type="term" value="P:coenzyme A biosynthetic process"/>
    <property type="evidence" value="ECO:0007669"/>
    <property type="project" value="TreeGrafter"/>
</dbReference>
<name>A0A221VZE0_9PSEU</name>
<proteinExistence type="predicted"/>
<dbReference type="Proteomes" id="UP000204221">
    <property type="component" value="Chromosome"/>
</dbReference>
<dbReference type="PANTHER" id="PTHR14359">
    <property type="entry name" value="HOMO-OLIGOMERIC FLAVIN CONTAINING CYS DECARBOXYLASE FAMILY"/>
    <property type="match status" value="1"/>
</dbReference>
<dbReference type="PANTHER" id="PTHR14359:SF6">
    <property type="entry name" value="PHOSPHOPANTOTHENOYLCYSTEINE DECARBOXYLASE"/>
    <property type="match status" value="1"/>
</dbReference>
<dbReference type="InterPro" id="IPR003382">
    <property type="entry name" value="Flavoprotein"/>
</dbReference>